<proteinExistence type="predicted"/>
<name>A0A8S5NXH0_9CAUD</name>
<dbReference type="EMBL" id="BK015274">
    <property type="protein sequence ID" value="DAD99076.1"/>
    <property type="molecule type" value="Genomic_DNA"/>
</dbReference>
<evidence type="ECO:0000313" key="1">
    <source>
        <dbReference type="EMBL" id="DAD99076.1"/>
    </source>
</evidence>
<protein>
    <submittedName>
        <fullName evidence="1">Uncharacterized protein</fullName>
    </submittedName>
</protein>
<accession>A0A8S5NXH0</accession>
<organism evidence="1">
    <name type="scientific">Siphoviridae sp. ct4Ap70</name>
    <dbReference type="NCBI Taxonomy" id="2825328"/>
    <lineage>
        <taxon>Viruses</taxon>
        <taxon>Duplodnaviria</taxon>
        <taxon>Heunggongvirae</taxon>
        <taxon>Uroviricota</taxon>
        <taxon>Caudoviricetes</taxon>
    </lineage>
</organism>
<sequence>MYIYYWMMWCTFDHPYLLSTAQSTPSCRSCYRSTLLKNTYLSI</sequence>
<reference evidence="1" key="1">
    <citation type="journal article" date="2021" name="Proc. Natl. Acad. Sci. U.S.A.">
        <title>A Catalog of Tens of Thousands of Viruses from Human Metagenomes Reveals Hidden Associations with Chronic Diseases.</title>
        <authorList>
            <person name="Tisza M.J."/>
            <person name="Buck C.B."/>
        </authorList>
    </citation>
    <scope>NUCLEOTIDE SEQUENCE</scope>
    <source>
        <strain evidence="1">Ct4Ap70</strain>
    </source>
</reference>